<dbReference type="CDD" id="cd06571">
    <property type="entry name" value="Bac_DnaA_C"/>
    <property type="match status" value="1"/>
</dbReference>
<evidence type="ECO:0000256" key="10">
    <source>
        <dbReference type="RuleBase" id="RU000577"/>
    </source>
</evidence>
<feature type="region of interest" description="Domain IV, binds dsDNA" evidence="8">
    <location>
        <begin position="363"/>
        <end position="490"/>
    </location>
</feature>
<evidence type="ECO:0000256" key="3">
    <source>
        <dbReference type="ARBA" id="ARBA00022705"/>
    </source>
</evidence>
<dbReference type="Gene3D" id="1.10.8.60">
    <property type="match status" value="1"/>
</dbReference>
<evidence type="ECO:0000256" key="6">
    <source>
        <dbReference type="ARBA" id="ARBA00023121"/>
    </source>
</evidence>
<evidence type="ECO:0000256" key="9">
    <source>
        <dbReference type="NCBIfam" id="TIGR00362"/>
    </source>
</evidence>
<keyword evidence="3 8" id="KW-0235">DNA replication</keyword>
<dbReference type="CDD" id="cd00009">
    <property type="entry name" value="AAA"/>
    <property type="match status" value="1"/>
</dbReference>
<proteinExistence type="inferred from homology"/>
<evidence type="ECO:0000259" key="13">
    <source>
        <dbReference type="SMART" id="SM00760"/>
    </source>
</evidence>
<dbReference type="HAMAP" id="MF_00377">
    <property type="entry name" value="DnaA_bact"/>
    <property type="match status" value="1"/>
</dbReference>
<feature type="domain" description="AAA+ ATPase" evidence="12">
    <location>
        <begin position="179"/>
        <end position="310"/>
    </location>
</feature>
<feature type="binding site" evidence="8">
    <location>
        <position position="192"/>
    </location>
    <ligand>
        <name>ATP</name>
        <dbReference type="ChEBI" id="CHEBI:30616"/>
    </ligand>
</feature>
<dbReference type="GO" id="GO:0006275">
    <property type="term" value="P:regulation of DNA replication"/>
    <property type="evidence" value="ECO:0007669"/>
    <property type="project" value="UniProtKB-UniRule"/>
</dbReference>
<dbReference type="FunFam" id="3.40.50.300:FF:000668">
    <property type="entry name" value="Chromosomal replication initiator protein DnaA"/>
    <property type="match status" value="1"/>
</dbReference>
<feature type="binding site" evidence="8">
    <location>
        <position position="193"/>
    </location>
    <ligand>
        <name>ATP</name>
        <dbReference type="ChEBI" id="CHEBI:30616"/>
    </ligand>
</feature>
<evidence type="ECO:0000256" key="5">
    <source>
        <dbReference type="ARBA" id="ARBA00022840"/>
    </source>
</evidence>
<feature type="domain" description="Chromosomal replication initiator DnaA C-terminal" evidence="13">
    <location>
        <begin position="391"/>
        <end position="460"/>
    </location>
</feature>
<dbReference type="PANTHER" id="PTHR30050">
    <property type="entry name" value="CHROMOSOMAL REPLICATION INITIATOR PROTEIN DNAA"/>
    <property type="match status" value="1"/>
</dbReference>
<dbReference type="PANTHER" id="PTHR30050:SF2">
    <property type="entry name" value="CHROMOSOMAL REPLICATION INITIATOR PROTEIN DNAA"/>
    <property type="match status" value="1"/>
</dbReference>
<dbReference type="PRINTS" id="PR00051">
    <property type="entry name" value="DNAA"/>
</dbReference>
<keyword evidence="5 8" id="KW-0067">ATP-binding</keyword>
<feature type="binding site" evidence="8">
    <location>
        <position position="190"/>
    </location>
    <ligand>
        <name>ATP</name>
        <dbReference type="ChEBI" id="CHEBI:30616"/>
    </ligand>
</feature>
<dbReference type="InterPro" id="IPR010921">
    <property type="entry name" value="Trp_repressor/repl_initiator"/>
</dbReference>
<evidence type="ECO:0000256" key="7">
    <source>
        <dbReference type="ARBA" id="ARBA00023125"/>
    </source>
</evidence>
<dbReference type="InterPro" id="IPR013317">
    <property type="entry name" value="DnaA_dom"/>
</dbReference>
<comment type="caution">
    <text evidence="8">Lacks conserved residue(s) required for the propagation of feature annotation.</text>
</comment>
<dbReference type="GO" id="GO:0005737">
    <property type="term" value="C:cytoplasm"/>
    <property type="evidence" value="ECO:0007669"/>
    <property type="project" value="UniProtKB-SubCell"/>
</dbReference>
<dbReference type="EMBL" id="PCSZ01000026">
    <property type="protein sequence ID" value="PIP60829.1"/>
    <property type="molecule type" value="Genomic_DNA"/>
</dbReference>
<protein>
    <recommendedName>
        <fullName evidence="8 9">Chromosomal replication initiator protein DnaA</fullName>
    </recommendedName>
</protein>
<accession>A0A2H0BTH2</accession>
<comment type="subcellular location">
    <subcellularLocation>
        <location evidence="8">Cytoplasm</location>
    </subcellularLocation>
</comment>
<dbReference type="InterPro" id="IPR027417">
    <property type="entry name" value="P-loop_NTPase"/>
</dbReference>
<dbReference type="GO" id="GO:0005524">
    <property type="term" value="F:ATP binding"/>
    <property type="evidence" value="ECO:0007669"/>
    <property type="project" value="UniProtKB-UniRule"/>
</dbReference>
<evidence type="ECO:0000256" key="8">
    <source>
        <dbReference type="HAMAP-Rule" id="MF_00377"/>
    </source>
</evidence>
<dbReference type="Pfam" id="PF08299">
    <property type="entry name" value="Bac_DnaA_C"/>
    <property type="match status" value="1"/>
</dbReference>
<feature type="binding site" evidence="8">
    <location>
        <position position="194"/>
    </location>
    <ligand>
        <name>ATP</name>
        <dbReference type="ChEBI" id="CHEBI:30616"/>
    </ligand>
</feature>
<comment type="function">
    <text evidence="8 10">Plays an essential role in the initiation and regulation of chromosomal replication. ATP-DnaA binds to the origin of replication (oriC) to initiate formation of the DNA replication initiation complex once per cell cycle. Binds the DnaA box (a 9 base pair repeat at the origin) and separates the double-stranded (ds)DNA. Forms a right-handed helical filament on oriC DNA; dsDNA binds to the exterior of the filament while single-stranded (ss)DNA is stabiized in the filament's interior. The ATP-DnaA-oriC complex binds and stabilizes one strand of the AT-rich DNA unwinding element (DUE), permitting loading of DNA polymerase. After initiation quickly degrades to an ADP-DnaA complex that is not apt for DNA replication. Binds acidic phospholipids.</text>
</comment>
<keyword evidence="6 8" id="KW-0446">Lipid-binding</keyword>
<dbReference type="InterPro" id="IPR003593">
    <property type="entry name" value="AAA+_ATPase"/>
</dbReference>
<keyword evidence="2 8" id="KW-0963">Cytoplasm</keyword>
<evidence type="ECO:0000313" key="15">
    <source>
        <dbReference type="Proteomes" id="UP000231581"/>
    </source>
</evidence>
<evidence type="ECO:0000259" key="12">
    <source>
        <dbReference type="SMART" id="SM00382"/>
    </source>
</evidence>
<dbReference type="SUPFAM" id="SSF48295">
    <property type="entry name" value="TrpR-like"/>
    <property type="match status" value="1"/>
</dbReference>
<evidence type="ECO:0000313" key="14">
    <source>
        <dbReference type="EMBL" id="PIP60829.1"/>
    </source>
</evidence>
<feature type="region of interest" description="Domain I, interacts with DnaA modulators" evidence="8">
    <location>
        <begin position="1"/>
        <end position="120"/>
    </location>
</feature>
<dbReference type="SMART" id="SM00760">
    <property type="entry name" value="Bac_DnaA_C"/>
    <property type="match status" value="1"/>
</dbReference>
<dbReference type="InterPro" id="IPR024633">
    <property type="entry name" value="DnaA_N_dom"/>
</dbReference>
<dbReference type="SMART" id="SM00382">
    <property type="entry name" value="AAA"/>
    <property type="match status" value="1"/>
</dbReference>
<comment type="similarity">
    <text evidence="1 8 11">Belongs to the DnaA family.</text>
</comment>
<keyword evidence="7 8" id="KW-0238">DNA-binding</keyword>
<dbReference type="AlphaFoldDB" id="A0A2H0BTH2"/>
<evidence type="ECO:0000256" key="1">
    <source>
        <dbReference type="ARBA" id="ARBA00006583"/>
    </source>
</evidence>
<evidence type="ECO:0000256" key="4">
    <source>
        <dbReference type="ARBA" id="ARBA00022741"/>
    </source>
</evidence>
<dbReference type="Gene3D" id="3.30.300.180">
    <property type="match status" value="1"/>
</dbReference>
<dbReference type="InterPro" id="IPR001957">
    <property type="entry name" value="Chromosome_initiator_DnaA"/>
</dbReference>
<comment type="subunit">
    <text evidence="8">Oligomerizes as a right-handed, spiral filament on DNA at oriC.</text>
</comment>
<dbReference type="Proteomes" id="UP000231581">
    <property type="component" value="Unassembled WGS sequence"/>
</dbReference>
<gene>
    <name evidence="8" type="primary">dnaA</name>
    <name evidence="14" type="ORF">COX00_01130</name>
</gene>
<dbReference type="GO" id="GO:0005886">
    <property type="term" value="C:plasma membrane"/>
    <property type="evidence" value="ECO:0007669"/>
    <property type="project" value="TreeGrafter"/>
</dbReference>
<dbReference type="NCBIfam" id="TIGR00362">
    <property type="entry name" value="DnaA"/>
    <property type="match status" value="1"/>
</dbReference>
<dbReference type="Pfam" id="PF11638">
    <property type="entry name" value="DnaA_N"/>
    <property type="match status" value="1"/>
</dbReference>
<name>A0A2H0BTH2_9BACT</name>
<evidence type="ECO:0000256" key="2">
    <source>
        <dbReference type="ARBA" id="ARBA00022490"/>
    </source>
</evidence>
<reference evidence="14 15" key="1">
    <citation type="submission" date="2017-09" db="EMBL/GenBank/DDBJ databases">
        <title>Depth-based differentiation of microbial function through sediment-hosted aquifers and enrichment of novel symbionts in the deep terrestrial subsurface.</title>
        <authorList>
            <person name="Probst A.J."/>
            <person name="Ladd B."/>
            <person name="Jarett J.K."/>
            <person name="Geller-Mcgrath D.E."/>
            <person name="Sieber C.M."/>
            <person name="Emerson J.B."/>
            <person name="Anantharaman K."/>
            <person name="Thomas B.C."/>
            <person name="Malmstrom R."/>
            <person name="Stieglmeier M."/>
            <person name="Klingl A."/>
            <person name="Woyke T."/>
            <person name="Ryan C.M."/>
            <person name="Banfield J.F."/>
        </authorList>
    </citation>
    <scope>NUCLEOTIDE SEQUENCE [LARGE SCALE GENOMIC DNA]</scope>
    <source>
        <strain evidence="14">CG22_combo_CG10-13_8_21_14_all_47_17</strain>
    </source>
</reference>
<dbReference type="InterPro" id="IPR038454">
    <property type="entry name" value="DnaA_N_sf"/>
</dbReference>
<evidence type="ECO:0000256" key="11">
    <source>
        <dbReference type="RuleBase" id="RU004227"/>
    </source>
</evidence>
<dbReference type="InterPro" id="IPR020591">
    <property type="entry name" value="Chromosome_initiator_DnaA-like"/>
</dbReference>
<feature type="region of interest" description="Domain III, AAA+ region" evidence="8">
    <location>
        <begin position="146"/>
        <end position="362"/>
    </location>
</feature>
<dbReference type="Pfam" id="PF00308">
    <property type="entry name" value="Bac_DnaA"/>
    <property type="match status" value="1"/>
</dbReference>
<comment type="caution">
    <text evidence="14">The sequence shown here is derived from an EMBL/GenBank/DDBJ whole genome shotgun (WGS) entry which is preliminary data.</text>
</comment>
<organism evidence="14 15">
    <name type="scientific">Candidatus Uhrbacteria bacterium CG22_combo_CG10-13_8_21_14_all_47_17</name>
    <dbReference type="NCBI Taxonomy" id="1975041"/>
    <lineage>
        <taxon>Bacteria</taxon>
        <taxon>Candidatus Uhriibacteriota</taxon>
    </lineage>
</organism>
<dbReference type="GO" id="GO:0008289">
    <property type="term" value="F:lipid binding"/>
    <property type="evidence" value="ECO:0007669"/>
    <property type="project" value="UniProtKB-KW"/>
</dbReference>
<keyword evidence="4 8" id="KW-0547">Nucleotide-binding</keyword>
<dbReference type="SUPFAM" id="SSF52540">
    <property type="entry name" value="P-loop containing nucleoside triphosphate hydrolases"/>
    <property type="match status" value="1"/>
</dbReference>
<dbReference type="Gene3D" id="1.10.1750.10">
    <property type="match status" value="1"/>
</dbReference>
<comment type="domain">
    <text evidence="8">Domain I is involved in oligomerization and binding regulators, domain II is flexibile and of varying length in different bacteria, domain III forms the AAA+ region, while domain IV binds dsDNA.</text>
</comment>
<dbReference type="GO" id="GO:0006270">
    <property type="term" value="P:DNA replication initiation"/>
    <property type="evidence" value="ECO:0007669"/>
    <property type="project" value="UniProtKB-UniRule"/>
</dbReference>
<dbReference type="InterPro" id="IPR013159">
    <property type="entry name" value="DnaA_C"/>
</dbReference>
<sequence length="490" mass="55870">MTWRRALENIKQLFFPLFDTFAFYRFMDLQALWQASLGELELTLSKANFTTWFKNTFLGQIEDNKAVVCVPNTFTKAWLEKKYHDAILKALRNASNLPLREIAYRVEVRNTTVLPLDDAELAAVADDAQPYASIPEQTEPASTEFGLNPRYHFQNFIVGKSNELAHAACMAAAAKLGEVYNPLFLYGGAGMGKTHLLQAIGHHVLEKNPQARIRYVTCERFTNEFIQSVRGGRINEFKDNYRMADVLLIDDIQFLTGKEGTQEEFFHTFNALHQNNKQIVITSDRPPKDIQSLESRLLSRFEWGMMADISKPDFETRVAILQSKSKEKNYPLSTEILHAIAGAIQSNVRELEGALNKIVAYHQFKNCPPTLESVQPLLQSFSPTLTKRSLTPRVLLEAVMSYYEISMEEIIGKSRERRLAFPRQVAMYLLREEAKCSFPAIGEHLGGRDHTTAMHACKKVSGLLKGNDQLKRDLSIIRERLYSQPHSMRS</sequence>
<dbReference type="Gene3D" id="3.40.50.300">
    <property type="entry name" value="P-loop containing nucleotide triphosphate hydrolases"/>
    <property type="match status" value="1"/>
</dbReference>
<dbReference type="GO" id="GO:0003688">
    <property type="term" value="F:DNA replication origin binding"/>
    <property type="evidence" value="ECO:0007669"/>
    <property type="project" value="UniProtKB-UniRule"/>
</dbReference>